<accession>A0A8H5UDM4</accession>
<dbReference type="Proteomes" id="UP000572754">
    <property type="component" value="Unassembled WGS sequence"/>
</dbReference>
<feature type="compositionally biased region" description="Basic and acidic residues" evidence="1">
    <location>
        <begin position="140"/>
        <end position="149"/>
    </location>
</feature>
<dbReference type="AlphaFoldDB" id="A0A8H5UDM4"/>
<gene>
    <name evidence="2" type="ORF">FCIRC_2269</name>
</gene>
<evidence type="ECO:0000313" key="2">
    <source>
        <dbReference type="EMBL" id="KAF5687563.1"/>
    </source>
</evidence>
<organism evidence="2 3">
    <name type="scientific">Fusarium circinatum</name>
    <name type="common">Pitch canker fungus</name>
    <name type="synonym">Gibberella circinata</name>
    <dbReference type="NCBI Taxonomy" id="48490"/>
    <lineage>
        <taxon>Eukaryota</taxon>
        <taxon>Fungi</taxon>
        <taxon>Dikarya</taxon>
        <taxon>Ascomycota</taxon>
        <taxon>Pezizomycotina</taxon>
        <taxon>Sordariomycetes</taxon>
        <taxon>Hypocreomycetidae</taxon>
        <taxon>Hypocreales</taxon>
        <taxon>Nectriaceae</taxon>
        <taxon>Fusarium</taxon>
        <taxon>Fusarium fujikuroi species complex</taxon>
    </lineage>
</organism>
<sequence length="213" mass="24005">MNPHQTSNDTSIRDLPPPSPKWPKCLAKDKQAIELYNVLVQQWNTWAKEDVAEKEKNWSDVASRLQTPPGIRPAAFGQCISQRAQGKGRGKRNGTGKGRATVCWGHCTVASSLFGRRKTNKERQGSRVLNQLQQWYPRSKIMDKPRYNEEGPSFPTIKRGDPIPVRGTVLQRNNQEQESDVHGETNTPQQSDTPHQHNTPQQSDTADQSNTAQ</sequence>
<reference evidence="3" key="1">
    <citation type="journal article" date="2020" name="BMC Genomics">
        <title>Correction to: Identification and distribution of gene clusters required for synthesis of sphingolipid metabolism inhibitors in diverse species of the filamentous fungus Fusarium.</title>
        <authorList>
            <person name="Kim H.S."/>
            <person name="Lohmar J.M."/>
            <person name="Busman M."/>
            <person name="Brown D.W."/>
            <person name="Naumann T.A."/>
            <person name="Divon H.H."/>
            <person name="Lysoe E."/>
            <person name="Uhlig S."/>
            <person name="Proctor R.H."/>
        </authorList>
    </citation>
    <scope>NUCLEOTIDE SEQUENCE [LARGE SCALE GENOMIC DNA]</scope>
    <source>
        <strain evidence="3">NRRL 25331</strain>
    </source>
</reference>
<protein>
    <submittedName>
        <fullName evidence="2">Uncharacterized protein</fullName>
    </submittedName>
</protein>
<dbReference type="EMBL" id="JAAQPE010000073">
    <property type="protein sequence ID" value="KAF5687563.1"/>
    <property type="molecule type" value="Genomic_DNA"/>
</dbReference>
<reference evidence="2 3" key="2">
    <citation type="submission" date="2020-05" db="EMBL/GenBank/DDBJ databases">
        <title>Identification and distribution of gene clusters putatively required for synthesis of sphingolipid metabolism inhibitors in phylogenetically diverse species of the filamentous fungus Fusarium.</title>
        <authorList>
            <person name="Kim H.-S."/>
            <person name="Busman M."/>
            <person name="Brown D.W."/>
            <person name="Divon H."/>
            <person name="Uhlig S."/>
            <person name="Proctor R.H."/>
        </authorList>
    </citation>
    <scope>NUCLEOTIDE SEQUENCE [LARGE SCALE GENOMIC DNA]</scope>
    <source>
        <strain evidence="2 3">NRRL 25331</strain>
    </source>
</reference>
<proteinExistence type="predicted"/>
<evidence type="ECO:0000256" key="1">
    <source>
        <dbReference type="SAM" id="MobiDB-lite"/>
    </source>
</evidence>
<evidence type="ECO:0000313" key="3">
    <source>
        <dbReference type="Proteomes" id="UP000572754"/>
    </source>
</evidence>
<name>A0A8H5UDM4_FUSCI</name>
<feature type="compositionally biased region" description="Polar residues" evidence="1">
    <location>
        <begin position="184"/>
        <end position="213"/>
    </location>
</feature>
<keyword evidence="3" id="KW-1185">Reference proteome</keyword>
<feature type="region of interest" description="Disordered" evidence="1">
    <location>
        <begin position="136"/>
        <end position="213"/>
    </location>
</feature>
<feature type="compositionally biased region" description="Polar residues" evidence="1">
    <location>
        <begin position="1"/>
        <end position="10"/>
    </location>
</feature>
<comment type="caution">
    <text evidence="2">The sequence shown here is derived from an EMBL/GenBank/DDBJ whole genome shotgun (WGS) entry which is preliminary data.</text>
</comment>
<feature type="region of interest" description="Disordered" evidence="1">
    <location>
        <begin position="1"/>
        <end position="22"/>
    </location>
</feature>